<evidence type="ECO:0000256" key="2">
    <source>
        <dbReference type="ARBA" id="ARBA00023125"/>
    </source>
</evidence>
<keyword evidence="2" id="KW-0238">DNA-binding</keyword>
<accession>A0A1D7QQQ7</accession>
<dbReference type="InterPro" id="IPR011010">
    <property type="entry name" value="DNA_brk_join_enz"/>
</dbReference>
<dbReference type="Pfam" id="PF13102">
    <property type="entry name" value="Phage_int_SAM_5"/>
    <property type="match status" value="1"/>
</dbReference>
<dbReference type="Gene3D" id="1.10.150.130">
    <property type="match status" value="1"/>
</dbReference>
<dbReference type="GO" id="GO:0003677">
    <property type="term" value="F:DNA binding"/>
    <property type="evidence" value="ECO:0007669"/>
    <property type="project" value="UniProtKB-KW"/>
</dbReference>
<evidence type="ECO:0000313" key="5">
    <source>
        <dbReference type="EMBL" id="AOM80993.1"/>
    </source>
</evidence>
<dbReference type="PANTHER" id="PTHR30349:SF64">
    <property type="entry name" value="PROPHAGE INTEGRASE INTD-RELATED"/>
    <property type="match status" value="1"/>
</dbReference>
<dbReference type="InterPro" id="IPR010998">
    <property type="entry name" value="Integrase_recombinase_N"/>
</dbReference>
<dbReference type="RefSeq" id="WP_069382647.1">
    <property type="nucleotide sequence ID" value="NZ_CP017141.1"/>
</dbReference>
<dbReference type="CDD" id="cd01185">
    <property type="entry name" value="INTN1_C_like"/>
    <property type="match status" value="1"/>
</dbReference>
<dbReference type="Pfam" id="PF17293">
    <property type="entry name" value="Arm-DNA-bind_5"/>
    <property type="match status" value="1"/>
</dbReference>
<dbReference type="GO" id="GO:0006310">
    <property type="term" value="P:DNA recombination"/>
    <property type="evidence" value="ECO:0007669"/>
    <property type="project" value="UniProtKB-KW"/>
</dbReference>
<proteinExistence type="inferred from homology"/>
<dbReference type="Gene3D" id="1.10.443.10">
    <property type="entry name" value="Intergrase catalytic core"/>
    <property type="match status" value="1"/>
</dbReference>
<dbReference type="Proteomes" id="UP000094313">
    <property type="component" value="Chromosome"/>
</dbReference>
<dbReference type="InterPro" id="IPR050090">
    <property type="entry name" value="Tyrosine_recombinase_XerCD"/>
</dbReference>
<dbReference type="InterPro" id="IPR035386">
    <property type="entry name" value="Arm-DNA-bind_5"/>
</dbReference>
<reference evidence="5 6" key="1">
    <citation type="submission" date="2016-08" db="EMBL/GenBank/DDBJ databases">
        <authorList>
            <person name="Seilhamer J.J."/>
        </authorList>
    </citation>
    <scope>NUCLEOTIDE SEQUENCE [LARGE SCALE GENOMIC DNA]</scope>
    <source>
        <strain evidence="5 6">DX4</strain>
    </source>
</reference>
<organism evidence="5 6">
    <name type="scientific">Pedobacter steynii</name>
    <dbReference type="NCBI Taxonomy" id="430522"/>
    <lineage>
        <taxon>Bacteria</taxon>
        <taxon>Pseudomonadati</taxon>
        <taxon>Bacteroidota</taxon>
        <taxon>Sphingobacteriia</taxon>
        <taxon>Sphingobacteriales</taxon>
        <taxon>Sphingobacteriaceae</taxon>
        <taxon>Pedobacter</taxon>
    </lineage>
</organism>
<dbReference type="PANTHER" id="PTHR30349">
    <property type="entry name" value="PHAGE INTEGRASE-RELATED"/>
    <property type="match status" value="1"/>
</dbReference>
<evidence type="ECO:0000259" key="4">
    <source>
        <dbReference type="PROSITE" id="PS51898"/>
    </source>
</evidence>
<sequence length="421" mass="48238">MKVNEKLSILLILEKSKASKDGLTPITVRLTVDSKRAELSLGQKINPKLWNQEAGIANGNSAIAQQINATILRVKSRLKQHYDQLCTQNDYVSSAMVKQAFLGKQTPTEKKSLIQTIDFVIEKLAKKVDKKARSIGTLKRWGVTKRKIQAFLKFEYKIQDMTLDTVAYAFAEDFTDFLMLEQDLQSNTAMKYVKNAKHVFKTAVERNWLLRNPIEGYKCTYLNPDRDILNEDEIMLLYNKSLTIPRLAEVRDVYLFMCFTGYAFKDTHNLSPEHIVKFFDGEDWIIKNREKTWCRENVPLLPIAKEMIVRYKNHPVCLADNTLFPIKSNQKFNAYLKEIMEICGIEKELTSHTARHTFATTVTLANGVPLETVSALLGHKSIRTTQIYAKIVAKKISQDMLLLKERLHISMPASLMQGRAA</sequence>
<evidence type="ECO:0000256" key="3">
    <source>
        <dbReference type="ARBA" id="ARBA00023172"/>
    </source>
</evidence>
<keyword evidence="3" id="KW-0233">DNA recombination</keyword>
<evidence type="ECO:0000313" key="6">
    <source>
        <dbReference type="Proteomes" id="UP000094313"/>
    </source>
</evidence>
<dbReference type="EMBL" id="CP017141">
    <property type="protein sequence ID" value="AOM80993.1"/>
    <property type="molecule type" value="Genomic_DNA"/>
</dbReference>
<protein>
    <recommendedName>
        <fullName evidence="4">Tyr recombinase domain-containing protein</fullName>
    </recommendedName>
</protein>
<name>A0A1D7QQQ7_9SPHI</name>
<dbReference type="SUPFAM" id="SSF56349">
    <property type="entry name" value="DNA breaking-rejoining enzymes"/>
    <property type="match status" value="1"/>
</dbReference>
<dbReference type="Pfam" id="PF00589">
    <property type="entry name" value="Phage_integrase"/>
    <property type="match status" value="1"/>
</dbReference>
<dbReference type="InterPro" id="IPR013762">
    <property type="entry name" value="Integrase-like_cat_sf"/>
</dbReference>
<evidence type="ECO:0000256" key="1">
    <source>
        <dbReference type="ARBA" id="ARBA00008857"/>
    </source>
</evidence>
<gene>
    <name evidence="5" type="ORF">BFS30_24255</name>
</gene>
<feature type="domain" description="Tyr recombinase" evidence="4">
    <location>
        <begin position="224"/>
        <end position="401"/>
    </location>
</feature>
<dbReference type="KEGG" id="psty:BFS30_24255"/>
<comment type="similarity">
    <text evidence="1">Belongs to the 'phage' integrase family.</text>
</comment>
<dbReference type="InterPro" id="IPR025269">
    <property type="entry name" value="SAM-like_dom"/>
</dbReference>
<dbReference type="AlphaFoldDB" id="A0A1D7QQQ7"/>
<dbReference type="GO" id="GO:0015074">
    <property type="term" value="P:DNA integration"/>
    <property type="evidence" value="ECO:0007669"/>
    <property type="project" value="InterPro"/>
</dbReference>
<keyword evidence="6" id="KW-1185">Reference proteome</keyword>
<dbReference type="PROSITE" id="PS51898">
    <property type="entry name" value="TYR_RECOMBINASE"/>
    <property type="match status" value="1"/>
</dbReference>
<dbReference type="InterPro" id="IPR002104">
    <property type="entry name" value="Integrase_catalytic"/>
</dbReference>